<sequence length="232" mass="25834">MLNRAMQRQALLNCTLLTAMRPEELDRLLAMASERSVRRGQTIFLKGDPGSSMMAVLKGSVRITTGSPDGKEITINIIPAGEVFGEIALLDARPRSADASAIEDCDLLVIERRHFLPFLAANQDLMLRMLAVLCQRLRQTSQTLGEMVMLDLPGRLARLLIRLADDHASRTPAGLRIEFKLSQRDIGTRVASSRESVNKQLQAWRDAGLVSLDHGYITLREPDQLRALCDME</sequence>
<evidence type="ECO:0008006" key="8">
    <source>
        <dbReference type="Google" id="ProtNLM"/>
    </source>
</evidence>
<dbReference type="SUPFAM" id="SSF51206">
    <property type="entry name" value="cAMP-binding domain-like"/>
    <property type="match status" value="1"/>
</dbReference>
<dbReference type="InterPro" id="IPR014710">
    <property type="entry name" value="RmlC-like_jellyroll"/>
</dbReference>
<name>A0A2S6NCH6_RHOGL</name>
<dbReference type="InterPro" id="IPR000595">
    <property type="entry name" value="cNMP-bd_dom"/>
</dbReference>
<keyword evidence="7" id="KW-1185">Reference proteome</keyword>
<dbReference type="GO" id="GO:0003700">
    <property type="term" value="F:DNA-binding transcription factor activity"/>
    <property type="evidence" value="ECO:0007669"/>
    <property type="project" value="TreeGrafter"/>
</dbReference>
<dbReference type="PANTHER" id="PTHR24567">
    <property type="entry name" value="CRP FAMILY TRANSCRIPTIONAL REGULATORY PROTEIN"/>
    <property type="match status" value="1"/>
</dbReference>
<dbReference type="SMART" id="SM00100">
    <property type="entry name" value="cNMP"/>
    <property type="match status" value="1"/>
</dbReference>
<feature type="domain" description="HTH crp-type" evidence="5">
    <location>
        <begin position="150"/>
        <end position="223"/>
    </location>
</feature>
<dbReference type="AlphaFoldDB" id="A0A2S6NCH6"/>
<keyword evidence="2" id="KW-0238">DNA-binding</keyword>
<accession>A0A2S6NCH6</accession>
<dbReference type="SUPFAM" id="SSF46785">
    <property type="entry name" value="Winged helix' DNA-binding domain"/>
    <property type="match status" value="1"/>
</dbReference>
<evidence type="ECO:0000259" key="4">
    <source>
        <dbReference type="PROSITE" id="PS50042"/>
    </source>
</evidence>
<dbReference type="Gene3D" id="2.60.120.10">
    <property type="entry name" value="Jelly Rolls"/>
    <property type="match status" value="1"/>
</dbReference>
<evidence type="ECO:0000313" key="6">
    <source>
        <dbReference type="EMBL" id="PPQ32307.1"/>
    </source>
</evidence>
<keyword evidence="3" id="KW-0804">Transcription</keyword>
<dbReference type="InterPro" id="IPR036390">
    <property type="entry name" value="WH_DNA-bd_sf"/>
</dbReference>
<dbReference type="EMBL" id="NHRY01000170">
    <property type="protein sequence ID" value="PPQ32307.1"/>
    <property type="molecule type" value="Genomic_DNA"/>
</dbReference>
<dbReference type="PROSITE" id="PS51063">
    <property type="entry name" value="HTH_CRP_2"/>
    <property type="match status" value="1"/>
</dbReference>
<dbReference type="PROSITE" id="PS00889">
    <property type="entry name" value="CNMP_BINDING_2"/>
    <property type="match status" value="1"/>
</dbReference>
<feature type="domain" description="Cyclic nucleotide-binding" evidence="4">
    <location>
        <begin position="16"/>
        <end position="136"/>
    </location>
</feature>
<dbReference type="CDD" id="cd00038">
    <property type="entry name" value="CAP_ED"/>
    <property type="match status" value="1"/>
</dbReference>
<dbReference type="PROSITE" id="PS50042">
    <property type="entry name" value="CNMP_BINDING_3"/>
    <property type="match status" value="1"/>
</dbReference>
<dbReference type="Pfam" id="PF00027">
    <property type="entry name" value="cNMP_binding"/>
    <property type="match status" value="1"/>
</dbReference>
<dbReference type="Proteomes" id="UP000239724">
    <property type="component" value="Unassembled WGS sequence"/>
</dbReference>
<keyword evidence="1" id="KW-0805">Transcription regulation</keyword>
<protein>
    <recommendedName>
        <fullName evidence="8">Crp/Fnr family transcriptional regulator</fullName>
    </recommendedName>
</protein>
<dbReference type="InterPro" id="IPR012318">
    <property type="entry name" value="HTH_CRP"/>
</dbReference>
<dbReference type="GO" id="GO:0003677">
    <property type="term" value="F:DNA binding"/>
    <property type="evidence" value="ECO:0007669"/>
    <property type="project" value="UniProtKB-KW"/>
</dbReference>
<dbReference type="InterPro" id="IPR018488">
    <property type="entry name" value="cNMP-bd_CS"/>
</dbReference>
<dbReference type="SMART" id="SM00419">
    <property type="entry name" value="HTH_CRP"/>
    <property type="match status" value="1"/>
</dbReference>
<evidence type="ECO:0000259" key="5">
    <source>
        <dbReference type="PROSITE" id="PS51063"/>
    </source>
</evidence>
<evidence type="ECO:0000313" key="7">
    <source>
        <dbReference type="Proteomes" id="UP000239724"/>
    </source>
</evidence>
<proteinExistence type="predicted"/>
<dbReference type="PANTHER" id="PTHR24567:SF68">
    <property type="entry name" value="DNA-BINDING TRANSCRIPTIONAL DUAL REGULATOR CRP"/>
    <property type="match status" value="1"/>
</dbReference>
<organism evidence="6 7">
    <name type="scientific">Rhodopila globiformis</name>
    <name type="common">Rhodopseudomonas globiformis</name>
    <dbReference type="NCBI Taxonomy" id="1071"/>
    <lineage>
        <taxon>Bacteria</taxon>
        <taxon>Pseudomonadati</taxon>
        <taxon>Pseudomonadota</taxon>
        <taxon>Alphaproteobacteria</taxon>
        <taxon>Acetobacterales</taxon>
        <taxon>Acetobacteraceae</taxon>
        <taxon>Rhodopila</taxon>
    </lineage>
</organism>
<evidence type="ECO:0000256" key="1">
    <source>
        <dbReference type="ARBA" id="ARBA00023015"/>
    </source>
</evidence>
<dbReference type="GO" id="GO:0005829">
    <property type="term" value="C:cytosol"/>
    <property type="evidence" value="ECO:0007669"/>
    <property type="project" value="TreeGrafter"/>
</dbReference>
<dbReference type="InterPro" id="IPR018490">
    <property type="entry name" value="cNMP-bd_dom_sf"/>
</dbReference>
<dbReference type="InterPro" id="IPR050397">
    <property type="entry name" value="Env_Response_Regulators"/>
</dbReference>
<evidence type="ECO:0000256" key="3">
    <source>
        <dbReference type="ARBA" id="ARBA00023163"/>
    </source>
</evidence>
<reference evidence="6 7" key="1">
    <citation type="journal article" date="2018" name="Arch. Microbiol.">
        <title>New insights into the metabolic potential of the phototrophic purple bacterium Rhodopila globiformis DSM 161(T) from its draft genome sequence and evidence for a vanadium-dependent nitrogenase.</title>
        <authorList>
            <person name="Imhoff J.F."/>
            <person name="Rahn T."/>
            <person name="Kunzel S."/>
            <person name="Neulinger S.C."/>
        </authorList>
    </citation>
    <scope>NUCLEOTIDE SEQUENCE [LARGE SCALE GENOMIC DNA]</scope>
    <source>
        <strain evidence="6 7">DSM 161</strain>
    </source>
</reference>
<dbReference type="Pfam" id="PF13545">
    <property type="entry name" value="HTH_Crp_2"/>
    <property type="match status" value="1"/>
</dbReference>
<evidence type="ECO:0000256" key="2">
    <source>
        <dbReference type="ARBA" id="ARBA00023125"/>
    </source>
</evidence>
<gene>
    <name evidence="6" type="ORF">CCS01_15820</name>
</gene>
<dbReference type="InterPro" id="IPR036388">
    <property type="entry name" value="WH-like_DNA-bd_sf"/>
</dbReference>
<dbReference type="Gene3D" id="1.10.10.10">
    <property type="entry name" value="Winged helix-like DNA-binding domain superfamily/Winged helix DNA-binding domain"/>
    <property type="match status" value="1"/>
</dbReference>
<comment type="caution">
    <text evidence="6">The sequence shown here is derived from an EMBL/GenBank/DDBJ whole genome shotgun (WGS) entry which is preliminary data.</text>
</comment>